<feature type="region of interest" description="Disordered" evidence="6">
    <location>
        <begin position="99"/>
        <end position="232"/>
    </location>
</feature>
<dbReference type="InterPro" id="IPR023566">
    <property type="entry name" value="PPIase_Fpr3/Fpr4-like"/>
</dbReference>
<dbReference type="Pfam" id="PF00254">
    <property type="entry name" value="FKBP_C"/>
    <property type="match status" value="1"/>
</dbReference>
<evidence type="ECO:0000256" key="6">
    <source>
        <dbReference type="SAM" id="MobiDB-lite"/>
    </source>
</evidence>
<keyword evidence="9" id="KW-1185">Reference proteome</keyword>
<accession>A0AA88IAM6</accession>
<evidence type="ECO:0000256" key="1">
    <source>
        <dbReference type="ARBA" id="ARBA00000971"/>
    </source>
</evidence>
<feature type="compositionally biased region" description="Basic and acidic residues" evidence="6">
    <location>
        <begin position="180"/>
        <end position="210"/>
    </location>
</feature>
<gene>
    <name evidence="8" type="ORF">QYM36_005600</name>
</gene>
<dbReference type="PANTHER" id="PTHR43811">
    <property type="entry name" value="FKBP-TYPE PEPTIDYL-PROLYL CIS-TRANS ISOMERASE FKPA"/>
    <property type="match status" value="1"/>
</dbReference>
<dbReference type="AlphaFoldDB" id="A0AA88IAM6"/>
<dbReference type="GO" id="GO:0003755">
    <property type="term" value="F:peptidyl-prolyl cis-trans isomerase activity"/>
    <property type="evidence" value="ECO:0007669"/>
    <property type="project" value="UniProtKB-KW"/>
</dbReference>
<dbReference type="SUPFAM" id="SSF54534">
    <property type="entry name" value="FKBP-like"/>
    <property type="match status" value="1"/>
</dbReference>
<dbReference type="Pfam" id="PF17800">
    <property type="entry name" value="NPL"/>
    <property type="match status" value="1"/>
</dbReference>
<feature type="compositionally biased region" description="Acidic residues" evidence="6">
    <location>
        <begin position="99"/>
        <end position="116"/>
    </location>
</feature>
<dbReference type="PANTHER" id="PTHR43811:SF19">
    <property type="entry name" value="39 KDA FK506-BINDING NUCLEAR PROTEIN"/>
    <property type="match status" value="1"/>
</dbReference>
<feature type="compositionally biased region" description="Acidic residues" evidence="6">
    <location>
        <begin position="137"/>
        <end position="173"/>
    </location>
</feature>
<evidence type="ECO:0000256" key="4">
    <source>
        <dbReference type="ARBA" id="ARBA00023235"/>
    </source>
</evidence>
<evidence type="ECO:0000313" key="8">
    <source>
        <dbReference type="EMBL" id="KAK2718342.1"/>
    </source>
</evidence>
<sequence>MFWGLVIEPKKKYSQTVQSSFHVSGAVVDPAFKGDEVLTLFVEVEDQNYAIANLKKGENVHLDLNFEQGTKINFHSKGNGTIHLTGYLIPDEVDEADSFLDSEAEEEEEESAEEEEKVVSPQKDADKKKKKKKAEVEMESDEDEEDQEGEEEAGDEEEEDEEVEDEEAEDEEPEPKKKKIEPEPKKVKKEPKVEEAQPKLSENGKKLTKAEKKRLKAEKLQGAQPESPKTQQLKMGVKVTDLKVGQGQTAQPGKRIAVYYVGRLQHNNKQFDASQKGPGFKFKLGTGEVIKGWDVGIVGMKVGGKRRIVCPHQAAYGTRGAPPAIPPNSTLVFDVELKEVL</sequence>
<dbReference type="InterPro" id="IPR046357">
    <property type="entry name" value="PPIase_dom_sf"/>
</dbReference>
<dbReference type="GO" id="GO:0005730">
    <property type="term" value="C:nucleolus"/>
    <property type="evidence" value="ECO:0007669"/>
    <property type="project" value="TreeGrafter"/>
</dbReference>
<dbReference type="Proteomes" id="UP001187531">
    <property type="component" value="Unassembled WGS sequence"/>
</dbReference>
<dbReference type="InterPro" id="IPR001179">
    <property type="entry name" value="PPIase_FKBP_dom"/>
</dbReference>
<dbReference type="EC" id="5.2.1.8" evidence="2 5"/>
<evidence type="ECO:0000313" key="9">
    <source>
        <dbReference type="Proteomes" id="UP001187531"/>
    </source>
</evidence>
<dbReference type="Gene3D" id="2.60.120.340">
    <property type="entry name" value="Nucleoplasmin core domain"/>
    <property type="match status" value="1"/>
</dbReference>
<dbReference type="PIRSF" id="PIRSF001473">
    <property type="entry name" value="FK506-bp_FPR3"/>
    <property type="match status" value="1"/>
</dbReference>
<keyword evidence="4 5" id="KW-0413">Isomerase</keyword>
<dbReference type="EMBL" id="JAVRJZ010000009">
    <property type="protein sequence ID" value="KAK2718342.1"/>
    <property type="molecule type" value="Genomic_DNA"/>
</dbReference>
<name>A0AA88IAM6_ARTSF</name>
<dbReference type="InterPro" id="IPR041232">
    <property type="entry name" value="NPL"/>
</dbReference>
<dbReference type="Gene3D" id="3.10.50.40">
    <property type="match status" value="1"/>
</dbReference>
<feature type="domain" description="PPIase FKBP-type" evidence="7">
    <location>
        <begin position="253"/>
        <end position="341"/>
    </location>
</feature>
<keyword evidence="3 5" id="KW-0697">Rotamase</keyword>
<protein>
    <recommendedName>
        <fullName evidence="2 5">peptidylprolyl isomerase</fullName>
        <ecNumber evidence="2 5">5.2.1.8</ecNumber>
    </recommendedName>
</protein>
<evidence type="ECO:0000256" key="3">
    <source>
        <dbReference type="ARBA" id="ARBA00023110"/>
    </source>
</evidence>
<comment type="catalytic activity">
    <reaction evidence="1 5">
        <text>[protein]-peptidylproline (omega=180) = [protein]-peptidylproline (omega=0)</text>
        <dbReference type="Rhea" id="RHEA:16237"/>
        <dbReference type="Rhea" id="RHEA-COMP:10747"/>
        <dbReference type="Rhea" id="RHEA-COMP:10748"/>
        <dbReference type="ChEBI" id="CHEBI:83833"/>
        <dbReference type="ChEBI" id="CHEBI:83834"/>
        <dbReference type="EC" id="5.2.1.8"/>
    </reaction>
</comment>
<proteinExistence type="predicted"/>
<comment type="caution">
    <text evidence="8">The sequence shown here is derived from an EMBL/GenBank/DDBJ whole genome shotgun (WGS) entry which is preliminary data.</text>
</comment>
<organism evidence="8 9">
    <name type="scientific">Artemia franciscana</name>
    <name type="common">Brine shrimp</name>
    <name type="synonym">Artemia sanfranciscana</name>
    <dbReference type="NCBI Taxonomy" id="6661"/>
    <lineage>
        <taxon>Eukaryota</taxon>
        <taxon>Metazoa</taxon>
        <taxon>Ecdysozoa</taxon>
        <taxon>Arthropoda</taxon>
        <taxon>Crustacea</taxon>
        <taxon>Branchiopoda</taxon>
        <taxon>Anostraca</taxon>
        <taxon>Artemiidae</taxon>
        <taxon>Artemia</taxon>
    </lineage>
</organism>
<evidence type="ECO:0000256" key="5">
    <source>
        <dbReference type="PROSITE-ProRule" id="PRU00277"/>
    </source>
</evidence>
<dbReference type="GO" id="GO:0000785">
    <property type="term" value="C:chromatin"/>
    <property type="evidence" value="ECO:0007669"/>
    <property type="project" value="TreeGrafter"/>
</dbReference>
<evidence type="ECO:0000259" key="7">
    <source>
        <dbReference type="PROSITE" id="PS50059"/>
    </source>
</evidence>
<reference evidence="8" key="1">
    <citation type="submission" date="2023-07" db="EMBL/GenBank/DDBJ databases">
        <title>Chromosome-level genome assembly of Artemia franciscana.</title>
        <authorList>
            <person name="Jo E."/>
        </authorList>
    </citation>
    <scope>NUCLEOTIDE SEQUENCE</scope>
    <source>
        <tissue evidence="8">Whole body</tissue>
    </source>
</reference>
<evidence type="ECO:0000256" key="2">
    <source>
        <dbReference type="ARBA" id="ARBA00013194"/>
    </source>
</evidence>
<dbReference type="PROSITE" id="PS50059">
    <property type="entry name" value="FKBP_PPIASE"/>
    <property type="match status" value="1"/>
</dbReference>
<dbReference type="FunFam" id="3.10.50.40:FF:000006">
    <property type="entry name" value="Peptidyl-prolyl cis-trans isomerase"/>
    <property type="match status" value="1"/>
</dbReference>